<gene>
    <name evidence="2" type="ORF">SAMN05661003_10528</name>
</gene>
<evidence type="ECO:0000313" key="2">
    <source>
        <dbReference type="EMBL" id="SDE21121.1"/>
    </source>
</evidence>
<dbReference type="NCBIfam" id="TIGR01558">
    <property type="entry name" value="sm_term_P27"/>
    <property type="match status" value="1"/>
</dbReference>
<feature type="region of interest" description="Disordered" evidence="1">
    <location>
        <begin position="1"/>
        <end position="38"/>
    </location>
</feature>
<protein>
    <submittedName>
        <fullName evidence="2">Phage terminase, small subunit, putative, P27 family</fullName>
    </submittedName>
</protein>
<dbReference type="InterPro" id="IPR006448">
    <property type="entry name" value="Phage_term_ssu_P27"/>
</dbReference>
<organism evidence="2 3">
    <name type="scientific">Desulfuromonas thiophila</name>
    <dbReference type="NCBI Taxonomy" id="57664"/>
    <lineage>
        <taxon>Bacteria</taxon>
        <taxon>Pseudomonadati</taxon>
        <taxon>Thermodesulfobacteriota</taxon>
        <taxon>Desulfuromonadia</taxon>
        <taxon>Desulfuromonadales</taxon>
        <taxon>Desulfuromonadaceae</taxon>
        <taxon>Desulfuromonas</taxon>
    </lineage>
</organism>
<reference evidence="3" key="1">
    <citation type="submission" date="2016-10" db="EMBL/GenBank/DDBJ databases">
        <authorList>
            <person name="Varghese N."/>
            <person name="Submissions S."/>
        </authorList>
    </citation>
    <scope>NUCLEOTIDE SEQUENCE [LARGE SCALE GENOMIC DNA]</scope>
    <source>
        <strain evidence="3">DSM 8987</strain>
    </source>
</reference>
<feature type="compositionally biased region" description="Basic and acidic residues" evidence="1">
    <location>
        <begin position="15"/>
        <end position="26"/>
    </location>
</feature>
<dbReference type="Proteomes" id="UP000243205">
    <property type="component" value="Unassembled WGS sequence"/>
</dbReference>
<dbReference type="AlphaFoldDB" id="A0A1G7B268"/>
<feature type="compositionally biased region" description="Basic residues" evidence="1">
    <location>
        <begin position="1"/>
        <end position="13"/>
    </location>
</feature>
<dbReference type="EMBL" id="FNAQ01000005">
    <property type="protein sequence ID" value="SDE21121.1"/>
    <property type="molecule type" value="Genomic_DNA"/>
</dbReference>
<name>A0A1G7B268_9BACT</name>
<evidence type="ECO:0000313" key="3">
    <source>
        <dbReference type="Proteomes" id="UP000243205"/>
    </source>
</evidence>
<accession>A0A1G7B268</accession>
<evidence type="ECO:0000256" key="1">
    <source>
        <dbReference type="SAM" id="MobiDB-lite"/>
    </source>
</evidence>
<sequence length="152" mass="16994">MAGRKKIPTKLHILKGTDRADRRNSSEPEPEACIPDPPPHLSAEALEEWGRITVELDRLGLLTELDRTELAMYCQAYGRWVKYEKIIAEKGELYKTINGNVQTSPAMWVANKAMEQCHKFLTEFGMTPSSRAKVCAGEGKKKTADPWSAFGG</sequence>
<dbReference type="RefSeq" id="WP_092077535.1">
    <property type="nucleotide sequence ID" value="NZ_FNAQ01000005.1"/>
</dbReference>
<dbReference type="OrthoDB" id="6010489at2"/>
<dbReference type="STRING" id="57664.SAMN05661003_10528"/>
<proteinExistence type="predicted"/>
<keyword evidence="3" id="KW-1185">Reference proteome</keyword>
<dbReference type="Pfam" id="PF05119">
    <property type="entry name" value="Terminase_4"/>
    <property type="match status" value="1"/>
</dbReference>